<evidence type="ECO:0000313" key="1">
    <source>
        <dbReference type="EMBL" id="KSU20487.1"/>
    </source>
</evidence>
<comment type="caution">
    <text evidence="1">The sequence shown here is derived from an EMBL/GenBank/DDBJ whole genome shotgun (WGS) entry which is preliminary data.</text>
</comment>
<sequence>MDLKLLTKITILAVSENICSVSKKKTELISLFFIVFILISL</sequence>
<organism evidence="1 2">
    <name type="scientific">Lactococcus lactis subsp. lactis</name>
    <name type="common">Streptococcus lactis</name>
    <dbReference type="NCBI Taxonomy" id="1360"/>
    <lineage>
        <taxon>Bacteria</taxon>
        <taxon>Bacillati</taxon>
        <taxon>Bacillota</taxon>
        <taxon>Bacilli</taxon>
        <taxon>Lactobacillales</taxon>
        <taxon>Streptococcaceae</taxon>
        <taxon>Lactococcus</taxon>
    </lineage>
</organism>
<dbReference type="AlphaFoldDB" id="A0A0V8E3Y6"/>
<proteinExistence type="predicted"/>
<dbReference type="EMBL" id="LKLS01000064">
    <property type="protein sequence ID" value="KSU20487.1"/>
    <property type="molecule type" value="Genomic_DNA"/>
</dbReference>
<gene>
    <name evidence="1" type="ORF">LMG9449_0593</name>
</gene>
<dbReference type="Proteomes" id="UP000053612">
    <property type="component" value="Unassembled WGS sequence"/>
</dbReference>
<protein>
    <submittedName>
        <fullName evidence="1">Uncharacterized protein</fullName>
    </submittedName>
</protein>
<name>A0A0V8E3Y6_LACLL</name>
<accession>A0A0V8E3Y6</accession>
<evidence type="ECO:0000313" key="2">
    <source>
        <dbReference type="Proteomes" id="UP000053612"/>
    </source>
</evidence>
<reference evidence="2" key="1">
    <citation type="submission" date="2015-10" db="EMBL/GenBank/DDBJ databases">
        <title>Draft Genome Sequences of 11 Lactococcus lactis subspecies cremoris strains.</title>
        <authorList>
            <person name="Wels M."/>
            <person name="Backus L."/>
            <person name="Boekhorst J."/>
            <person name="Dijkstra A."/>
            <person name="Beerthuizen M."/>
            <person name="Kelly W."/>
            <person name="Siezen R."/>
            <person name="Bachmann H."/>
            <person name="Van Hijum S."/>
        </authorList>
    </citation>
    <scope>NUCLEOTIDE SEQUENCE [LARGE SCALE GENOMIC DNA]</scope>
    <source>
        <strain evidence="2">LMG9449</strain>
    </source>
</reference>